<dbReference type="InParanoid" id="A0A1V9XHZ0"/>
<dbReference type="EMBL" id="MNPL01010613">
    <property type="protein sequence ID" value="OQR73031.1"/>
    <property type="molecule type" value="Genomic_DNA"/>
</dbReference>
<evidence type="ECO:0000313" key="2">
    <source>
        <dbReference type="Proteomes" id="UP000192247"/>
    </source>
</evidence>
<proteinExistence type="predicted"/>
<keyword evidence="2" id="KW-1185">Reference proteome</keyword>
<gene>
    <name evidence="1" type="ORF">BIW11_03666</name>
</gene>
<dbReference type="Proteomes" id="UP000192247">
    <property type="component" value="Unassembled WGS sequence"/>
</dbReference>
<name>A0A1V9XHZ0_9ACAR</name>
<protein>
    <submittedName>
        <fullName evidence="1">Uncharacterized protein</fullName>
    </submittedName>
</protein>
<organism evidence="1 2">
    <name type="scientific">Tropilaelaps mercedesae</name>
    <dbReference type="NCBI Taxonomy" id="418985"/>
    <lineage>
        <taxon>Eukaryota</taxon>
        <taxon>Metazoa</taxon>
        <taxon>Ecdysozoa</taxon>
        <taxon>Arthropoda</taxon>
        <taxon>Chelicerata</taxon>
        <taxon>Arachnida</taxon>
        <taxon>Acari</taxon>
        <taxon>Parasitiformes</taxon>
        <taxon>Mesostigmata</taxon>
        <taxon>Gamasina</taxon>
        <taxon>Dermanyssoidea</taxon>
        <taxon>Laelapidae</taxon>
        <taxon>Tropilaelaps</taxon>
    </lineage>
</organism>
<comment type="caution">
    <text evidence="1">The sequence shown here is derived from an EMBL/GenBank/DDBJ whole genome shotgun (WGS) entry which is preliminary data.</text>
</comment>
<dbReference type="AlphaFoldDB" id="A0A1V9XHZ0"/>
<evidence type="ECO:0000313" key="1">
    <source>
        <dbReference type="EMBL" id="OQR73031.1"/>
    </source>
</evidence>
<sequence>MKPKIPGEAVLISSASGPGRRHLSTRGSLLRIVKGYLIREAS</sequence>
<reference evidence="1 2" key="1">
    <citation type="journal article" date="2017" name="Gigascience">
        <title>Draft genome of the honey bee ectoparasitic mite, Tropilaelaps mercedesae, is shaped by the parasitic life history.</title>
        <authorList>
            <person name="Dong X."/>
            <person name="Armstrong S.D."/>
            <person name="Xia D."/>
            <person name="Makepeace B.L."/>
            <person name="Darby A.C."/>
            <person name="Kadowaki T."/>
        </authorList>
    </citation>
    <scope>NUCLEOTIDE SEQUENCE [LARGE SCALE GENOMIC DNA]</scope>
    <source>
        <strain evidence="1">Wuxi-XJTLU</strain>
    </source>
</reference>
<accession>A0A1V9XHZ0</accession>